<accession>A0A5B7GN59</accession>
<dbReference type="Proteomes" id="UP000324222">
    <property type="component" value="Unassembled WGS sequence"/>
</dbReference>
<feature type="region of interest" description="Disordered" evidence="1">
    <location>
        <begin position="28"/>
        <end position="88"/>
    </location>
</feature>
<evidence type="ECO:0000313" key="3">
    <source>
        <dbReference type="Proteomes" id="UP000324222"/>
    </source>
</evidence>
<evidence type="ECO:0000256" key="1">
    <source>
        <dbReference type="SAM" id="MobiDB-lite"/>
    </source>
</evidence>
<dbReference type="AlphaFoldDB" id="A0A5B7GN59"/>
<name>A0A5B7GN59_PORTR</name>
<evidence type="ECO:0000313" key="2">
    <source>
        <dbReference type="EMBL" id="MPC57984.1"/>
    </source>
</evidence>
<reference evidence="2 3" key="1">
    <citation type="submission" date="2019-05" db="EMBL/GenBank/DDBJ databases">
        <title>Another draft genome of Portunus trituberculatus and its Hox gene families provides insights of decapod evolution.</title>
        <authorList>
            <person name="Jeong J.-H."/>
            <person name="Song I."/>
            <person name="Kim S."/>
            <person name="Choi T."/>
            <person name="Kim D."/>
            <person name="Ryu S."/>
            <person name="Kim W."/>
        </authorList>
    </citation>
    <scope>NUCLEOTIDE SEQUENCE [LARGE SCALE GENOMIC DNA]</scope>
    <source>
        <tissue evidence="2">Muscle</tissue>
    </source>
</reference>
<dbReference type="EMBL" id="VSRR010015253">
    <property type="protein sequence ID" value="MPC57984.1"/>
    <property type="molecule type" value="Genomic_DNA"/>
</dbReference>
<keyword evidence="3" id="KW-1185">Reference proteome</keyword>
<proteinExistence type="predicted"/>
<feature type="region of interest" description="Disordered" evidence="1">
    <location>
        <begin position="153"/>
        <end position="178"/>
    </location>
</feature>
<organism evidence="2 3">
    <name type="scientific">Portunus trituberculatus</name>
    <name type="common">Swimming crab</name>
    <name type="synonym">Neptunus trituberculatus</name>
    <dbReference type="NCBI Taxonomy" id="210409"/>
    <lineage>
        <taxon>Eukaryota</taxon>
        <taxon>Metazoa</taxon>
        <taxon>Ecdysozoa</taxon>
        <taxon>Arthropoda</taxon>
        <taxon>Crustacea</taxon>
        <taxon>Multicrustacea</taxon>
        <taxon>Malacostraca</taxon>
        <taxon>Eumalacostraca</taxon>
        <taxon>Eucarida</taxon>
        <taxon>Decapoda</taxon>
        <taxon>Pleocyemata</taxon>
        <taxon>Brachyura</taxon>
        <taxon>Eubrachyura</taxon>
        <taxon>Portunoidea</taxon>
        <taxon>Portunidae</taxon>
        <taxon>Portuninae</taxon>
        <taxon>Portunus</taxon>
    </lineage>
</organism>
<comment type="caution">
    <text evidence="2">The sequence shown here is derived from an EMBL/GenBank/DDBJ whole genome shotgun (WGS) entry which is preliminary data.</text>
</comment>
<sequence length="205" mass="22397">MCNVLRAAAAAEEVEEAVKMKDRWVRCGGGSRCGEGRQRSRPKVKDRAVQDQELPRVPFGSDRGKRTVVTGSRRTEPAPPPGLSVPVATRDTLRSPRQPYDPWRTSSSALRSLQERFINLIFPVAEPTLALGGARGGREPQVPPPVRVKLQRGSARGGSRQLGGGCGQLTNDDKSESPMLWPEVDNLSAPQTLMNPDMLLFSVFN</sequence>
<protein>
    <submittedName>
        <fullName evidence="2">Uncharacterized protein</fullName>
    </submittedName>
</protein>
<feature type="compositionally biased region" description="Basic and acidic residues" evidence="1">
    <location>
        <begin position="34"/>
        <end position="54"/>
    </location>
</feature>
<gene>
    <name evidence="2" type="ORF">E2C01_051976</name>
</gene>